<evidence type="ECO:0000313" key="6">
    <source>
        <dbReference type="EMBL" id="KAF2014711.1"/>
    </source>
</evidence>
<comment type="subcellular location">
    <subcellularLocation>
        <location evidence="1">Membrane</location>
        <topology evidence="1">Multi-pass membrane protein</topology>
    </subcellularLocation>
</comment>
<dbReference type="OrthoDB" id="440553at2759"/>
<name>A0A6A5XPM6_9PLEO</name>
<evidence type="ECO:0000313" key="7">
    <source>
        <dbReference type="Proteomes" id="UP000799778"/>
    </source>
</evidence>
<protein>
    <submittedName>
        <fullName evidence="6">MFS general substrate transporter</fullName>
    </submittedName>
</protein>
<keyword evidence="3 5" id="KW-1133">Transmembrane helix</keyword>
<feature type="transmembrane region" description="Helical" evidence="5">
    <location>
        <begin position="172"/>
        <end position="194"/>
    </location>
</feature>
<keyword evidence="7" id="KW-1185">Reference proteome</keyword>
<feature type="transmembrane region" description="Helical" evidence="5">
    <location>
        <begin position="33"/>
        <end position="52"/>
    </location>
</feature>
<keyword evidence="2 5" id="KW-0812">Transmembrane</keyword>
<accession>A0A6A5XPM6</accession>
<feature type="transmembrane region" description="Helical" evidence="5">
    <location>
        <begin position="270"/>
        <end position="288"/>
    </location>
</feature>
<dbReference type="AlphaFoldDB" id="A0A6A5XPM6"/>
<proteinExistence type="predicted"/>
<evidence type="ECO:0000256" key="3">
    <source>
        <dbReference type="ARBA" id="ARBA00022989"/>
    </source>
</evidence>
<dbReference type="GO" id="GO:0022857">
    <property type="term" value="F:transmembrane transporter activity"/>
    <property type="evidence" value="ECO:0007669"/>
    <property type="project" value="InterPro"/>
</dbReference>
<dbReference type="InterPro" id="IPR036259">
    <property type="entry name" value="MFS_trans_sf"/>
</dbReference>
<feature type="transmembrane region" description="Helical" evidence="5">
    <location>
        <begin position="294"/>
        <end position="315"/>
    </location>
</feature>
<feature type="transmembrane region" description="Helical" evidence="5">
    <location>
        <begin position="64"/>
        <end position="89"/>
    </location>
</feature>
<dbReference type="PANTHER" id="PTHR23501:SF43">
    <property type="entry name" value="MULTIDRUG TRANSPORTER, PUTATIVE (AFU_ORTHOLOGUE AFUA_6G03040)-RELATED"/>
    <property type="match status" value="1"/>
</dbReference>
<dbReference type="RefSeq" id="XP_033383050.1">
    <property type="nucleotide sequence ID" value="XM_033530496.1"/>
</dbReference>
<dbReference type="Gene3D" id="1.20.1250.20">
    <property type="entry name" value="MFS general substrate transporter like domains"/>
    <property type="match status" value="1"/>
</dbReference>
<feature type="transmembrane region" description="Helical" evidence="5">
    <location>
        <begin position="240"/>
        <end position="258"/>
    </location>
</feature>
<reference evidence="6" key="1">
    <citation type="journal article" date="2020" name="Stud. Mycol.">
        <title>101 Dothideomycetes genomes: a test case for predicting lifestyles and emergence of pathogens.</title>
        <authorList>
            <person name="Haridas S."/>
            <person name="Albert R."/>
            <person name="Binder M."/>
            <person name="Bloem J."/>
            <person name="Labutti K."/>
            <person name="Salamov A."/>
            <person name="Andreopoulos B."/>
            <person name="Baker S."/>
            <person name="Barry K."/>
            <person name="Bills G."/>
            <person name="Bluhm B."/>
            <person name="Cannon C."/>
            <person name="Castanera R."/>
            <person name="Culley D."/>
            <person name="Daum C."/>
            <person name="Ezra D."/>
            <person name="Gonzalez J."/>
            <person name="Henrissat B."/>
            <person name="Kuo A."/>
            <person name="Liang C."/>
            <person name="Lipzen A."/>
            <person name="Lutzoni F."/>
            <person name="Magnuson J."/>
            <person name="Mondo S."/>
            <person name="Nolan M."/>
            <person name="Ohm R."/>
            <person name="Pangilinan J."/>
            <person name="Park H.-J."/>
            <person name="Ramirez L."/>
            <person name="Alfaro M."/>
            <person name="Sun H."/>
            <person name="Tritt A."/>
            <person name="Yoshinaga Y."/>
            <person name="Zwiers L.-H."/>
            <person name="Turgeon B."/>
            <person name="Goodwin S."/>
            <person name="Spatafora J."/>
            <person name="Crous P."/>
            <person name="Grigoriev I."/>
        </authorList>
    </citation>
    <scope>NUCLEOTIDE SEQUENCE</scope>
    <source>
        <strain evidence="6">CBS 175.79</strain>
    </source>
</reference>
<dbReference type="PANTHER" id="PTHR23501">
    <property type="entry name" value="MAJOR FACILITATOR SUPERFAMILY"/>
    <property type="match status" value="1"/>
</dbReference>
<feature type="transmembrane region" description="Helical" evidence="5">
    <location>
        <begin position="206"/>
        <end position="225"/>
    </location>
</feature>
<dbReference type="InterPro" id="IPR011701">
    <property type="entry name" value="MFS"/>
</dbReference>
<dbReference type="GeneID" id="54287893"/>
<keyword evidence="4 5" id="KW-0472">Membrane</keyword>
<feature type="transmembrane region" description="Helical" evidence="5">
    <location>
        <begin position="95"/>
        <end position="114"/>
    </location>
</feature>
<evidence type="ECO:0000256" key="4">
    <source>
        <dbReference type="ARBA" id="ARBA00023136"/>
    </source>
</evidence>
<dbReference type="EMBL" id="ML978070">
    <property type="protein sequence ID" value="KAF2014711.1"/>
    <property type="molecule type" value="Genomic_DNA"/>
</dbReference>
<dbReference type="Proteomes" id="UP000799778">
    <property type="component" value="Unassembled WGS sequence"/>
</dbReference>
<dbReference type="Pfam" id="PF07690">
    <property type="entry name" value="MFS_1"/>
    <property type="match status" value="1"/>
</dbReference>
<feature type="transmembrane region" description="Helical" evidence="5">
    <location>
        <begin position="126"/>
        <end position="146"/>
    </location>
</feature>
<evidence type="ECO:0000256" key="1">
    <source>
        <dbReference type="ARBA" id="ARBA00004141"/>
    </source>
</evidence>
<evidence type="ECO:0000256" key="2">
    <source>
        <dbReference type="ARBA" id="ARBA00022692"/>
    </source>
</evidence>
<dbReference type="SUPFAM" id="SSF103473">
    <property type="entry name" value="MFS general substrate transporter"/>
    <property type="match status" value="2"/>
</dbReference>
<sequence length="455" mass="49389">MVCMVGCVTGIGIPIVTTSVATITNDLGHFDKATWITSAYLLGYIGVLIIWTKLSDIFGRKSQCVLSLLLFIVFSAGCGAALTTVRRIICRAFQGIWGGGTMTVFYAMAFELFPRQAISDSTHWRWIFIFSVPVAVRAVVIVLFFLPSNFPLHGKQSYAQISFKNLLVKETVARVDLIGVVALWAGVIALTTTFEEAGISHGWSSALVIALLVVGGLILIGFFRWEYYVTKRLDATEPVFPWYFATNRIIMGLLLAGFSQGMPWIAGIKTIPFSATAPVGSLVAAIIAKKGVPPVYIFLFGSALRVLGLVLLGTLSLSTRISHAQSGYQVLVGFGSGTCNSLLTLLAPSSVKKSPDKCNRGHWCSQSLNQSRFLGGAIALGIINTAMSGFIQGRPRHTLPDWAVEDLLKSAKTLSILDEQRKGAGAQIPAQGYNLQFEIIETLMMWQPQQQIKAA</sequence>
<organism evidence="6 7">
    <name type="scientific">Aaosphaeria arxii CBS 175.79</name>
    <dbReference type="NCBI Taxonomy" id="1450172"/>
    <lineage>
        <taxon>Eukaryota</taxon>
        <taxon>Fungi</taxon>
        <taxon>Dikarya</taxon>
        <taxon>Ascomycota</taxon>
        <taxon>Pezizomycotina</taxon>
        <taxon>Dothideomycetes</taxon>
        <taxon>Pleosporomycetidae</taxon>
        <taxon>Pleosporales</taxon>
        <taxon>Pleosporales incertae sedis</taxon>
        <taxon>Aaosphaeria</taxon>
    </lineage>
</organism>
<evidence type="ECO:0000256" key="5">
    <source>
        <dbReference type="SAM" id="Phobius"/>
    </source>
</evidence>
<dbReference type="GO" id="GO:0005886">
    <property type="term" value="C:plasma membrane"/>
    <property type="evidence" value="ECO:0007669"/>
    <property type="project" value="TreeGrafter"/>
</dbReference>
<gene>
    <name evidence="6" type="ORF">BU24DRAFT_442010</name>
</gene>